<keyword evidence="5" id="KW-0805">Transcription regulation</keyword>
<dbReference type="SMART" id="SM00448">
    <property type="entry name" value="REC"/>
    <property type="match status" value="1"/>
</dbReference>
<evidence type="ECO:0000256" key="3">
    <source>
        <dbReference type="ARBA" id="ARBA00022553"/>
    </source>
</evidence>
<keyword evidence="7" id="KW-0804">Transcription</keyword>
<reference evidence="11 12" key="1">
    <citation type="submission" date="2022-12" db="EMBL/GenBank/DDBJ databases">
        <title>Draft genome sequence of Paenibacillus sp. dW9.</title>
        <authorList>
            <person name="Choi E.-W."/>
            <person name="Kim D.-U."/>
        </authorList>
    </citation>
    <scope>NUCLEOTIDE SEQUENCE [LARGE SCALE GENOMIC DNA]</scope>
    <source>
        <strain evidence="12">dW9</strain>
    </source>
</reference>
<dbReference type="CDD" id="cd17536">
    <property type="entry name" value="REC_YesN-like"/>
    <property type="match status" value="1"/>
</dbReference>
<sequence length="525" mass="59359">MKVLVVDDEPIIRRVLRTMIDWAAIGLEWYGEAEDGVEAMEAIRAGGVDIVITDILMPRMDGLELVRRLQGEAPETAVVVLSCLDDFQYVKEAMKLGARDYVLKPTMEPEELGRILLETKASLLSQRREKRERQVWQQQLEQSKPMQLGLKLRGMLESGEPLPDEEGISGVSEGSCCCSLMIYFGTELRHDPAEEGWPGSVLWLWRSSRKLLLLYHEAPDSLCAEPNSGDGRIFEPEPIERVRLRLSRVGLTEGTDYWLHAQTSIRCMAELRSSLERHEEEWSRYFYGSAFLKDDMRQSPAWPSEAKHHLLQAAAGGNREGMTYGAREVTRVLQESRPQPEEAVAYLQELLRLAAAMMRQRHEGALLDEFERYVLSPGTTERQLEFQSLSTWFHEAFERLAGLPAADTGGGTGQRSPFVRKAWDYMQENYHLPISTIDIAEHVRLSRSYISDLYSKETGESLSEALTRIRMQAAKRLLRGSGSKVYEIAGAVGFSDAKAFAKTFKRLEGCTPKEYAESLSGSSII</sequence>
<evidence type="ECO:0000259" key="9">
    <source>
        <dbReference type="PROSITE" id="PS01124"/>
    </source>
</evidence>
<dbReference type="InterPro" id="IPR051552">
    <property type="entry name" value="HptR"/>
</dbReference>
<feature type="modified residue" description="4-aspartylphosphate" evidence="8">
    <location>
        <position position="54"/>
    </location>
</feature>
<keyword evidence="2" id="KW-0963">Cytoplasm</keyword>
<dbReference type="SMART" id="SM00342">
    <property type="entry name" value="HTH_ARAC"/>
    <property type="match status" value="1"/>
</dbReference>
<evidence type="ECO:0000259" key="10">
    <source>
        <dbReference type="PROSITE" id="PS50110"/>
    </source>
</evidence>
<keyword evidence="6" id="KW-0238">DNA-binding</keyword>
<feature type="domain" description="HTH araC/xylS-type" evidence="9">
    <location>
        <begin position="420"/>
        <end position="518"/>
    </location>
</feature>
<dbReference type="InterPro" id="IPR018060">
    <property type="entry name" value="HTH_AraC"/>
</dbReference>
<dbReference type="SUPFAM" id="SSF46689">
    <property type="entry name" value="Homeodomain-like"/>
    <property type="match status" value="2"/>
</dbReference>
<evidence type="ECO:0000256" key="2">
    <source>
        <dbReference type="ARBA" id="ARBA00022490"/>
    </source>
</evidence>
<dbReference type="Gene3D" id="1.10.10.60">
    <property type="entry name" value="Homeodomain-like"/>
    <property type="match status" value="2"/>
</dbReference>
<dbReference type="SUPFAM" id="SSF52172">
    <property type="entry name" value="CheY-like"/>
    <property type="match status" value="1"/>
</dbReference>
<dbReference type="Pfam" id="PF00072">
    <property type="entry name" value="Response_reg"/>
    <property type="match status" value="1"/>
</dbReference>
<organism evidence="11 12">
    <name type="scientific">Paenibacillus gyeongsangnamensis</name>
    <dbReference type="NCBI Taxonomy" id="3388067"/>
    <lineage>
        <taxon>Bacteria</taxon>
        <taxon>Bacillati</taxon>
        <taxon>Bacillota</taxon>
        <taxon>Bacilli</taxon>
        <taxon>Bacillales</taxon>
        <taxon>Paenibacillaceae</taxon>
        <taxon>Paenibacillus</taxon>
    </lineage>
</organism>
<protein>
    <submittedName>
        <fullName evidence="11">Response regulator</fullName>
    </submittedName>
</protein>
<keyword evidence="4" id="KW-0902">Two-component regulatory system</keyword>
<comment type="subcellular location">
    <subcellularLocation>
        <location evidence="1">Cytoplasm</location>
    </subcellularLocation>
</comment>
<dbReference type="PANTHER" id="PTHR42713:SF3">
    <property type="entry name" value="TRANSCRIPTIONAL REGULATORY PROTEIN HPTR"/>
    <property type="match status" value="1"/>
</dbReference>
<dbReference type="PROSITE" id="PS50110">
    <property type="entry name" value="RESPONSE_REGULATORY"/>
    <property type="match status" value="1"/>
</dbReference>
<dbReference type="InterPro" id="IPR020449">
    <property type="entry name" value="Tscrpt_reg_AraC-type_HTH"/>
</dbReference>
<evidence type="ECO:0000256" key="4">
    <source>
        <dbReference type="ARBA" id="ARBA00023012"/>
    </source>
</evidence>
<evidence type="ECO:0000256" key="5">
    <source>
        <dbReference type="ARBA" id="ARBA00023015"/>
    </source>
</evidence>
<dbReference type="InterPro" id="IPR009057">
    <property type="entry name" value="Homeodomain-like_sf"/>
</dbReference>
<proteinExistence type="predicted"/>
<evidence type="ECO:0000256" key="8">
    <source>
        <dbReference type="PROSITE-ProRule" id="PRU00169"/>
    </source>
</evidence>
<dbReference type="InterPro" id="IPR011006">
    <property type="entry name" value="CheY-like_superfamily"/>
</dbReference>
<evidence type="ECO:0000256" key="6">
    <source>
        <dbReference type="ARBA" id="ARBA00023125"/>
    </source>
</evidence>
<dbReference type="EMBL" id="JAQAGZ010000020">
    <property type="protein sequence ID" value="MCZ8515906.1"/>
    <property type="molecule type" value="Genomic_DNA"/>
</dbReference>
<dbReference type="PRINTS" id="PR00032">
    <property type="entry name" value="HTHARAC"/>
</dbReference>
<evidence type="ECO:0000256" key="7">
    <source>
        <dbReference type="ARBA" id="ARBA00023163"/>
    </source>
</evidence>
<dbReference type="Gene3D" id="3.40.50.2300">
    <property type="match status" value="1"/>
</dbReference>
<dbReference type="PANTHER" id="PTHR42713">
    <property type="entry name" value="HISTIDINE KINASE-RELATED"/>
    <property type="match status" value="1"/>
</dbReference>
<comment type="caution">
    <text evidence="11">The sequence shown here is derived from an EMBL/GenBank/DDBJ whole genome shotgun (WGS) entry which is preliminary data.</text>
</comment>
<evidence type="ECO:0000313" key="12">
    <source>
        <dbReference type="Proteomes" id="UP001527882"/>
    </source>
</evidence>
<evidence type="ECO:0000313" key="11">
    <source>
        <dbReference type="EMBL" id="MCZ8515906.1"/>
    </source>
</evidence>
<keyword evidence="3 8" id="KW-0597">Phosphoprotein</keyword>
<dbReference type="PROSITE" id="PS01124">
    <property type="entry name" value="HTH_ARAC_FAMILY_2"/>
    <property type="match status" value="1"/>
</dbReference>
<keyword evidence="12" id="KW-1185">Reference proteome</keyword>
<dbReference type="InterPro" id="IPR001789">
    <property type="entry name" value="Sig_transdc_resp-reg_receiver"/>
</dbReference>
<name>A0ABT4QGB5_9BACL</name>
<evidence type="ECO:0000256" key="1">
    <source>
        <dbReference type="ARBA" id="ARBA00004496"/>
    </source>
</evidence>
<gene>
    <name evidence="11" type="ORF">O9H85_26610</name>
</gene>
<feature type="domain" description="Response regulatory" evidence="10">
    <location>
        <begin position="2"/>
        <end position="119"/>
    </location>
</feature>
<dbReference type="Pfam" id="PF12833">
    <property type="entry name" value="HTH_18"/>
    <property type="match status" value="1"/>
</dbReference>
<dbReference type="Proteomes" id="UP001527882">
    <property type="component" value="Unassembled WGS sequence"/>
</dbReference>
<accession>A0ABT4QGB5</accession>
<dbReference type="RefSeq" id="WP_269884438.1">
    <property type="nucleotide sequence ID" value="NZ_JAQAGZ010000020.1"/>
</dbReference>